<evidence type="ECO:0000256" key="2">
    <source>
        <dbReference type="ARBA" id="ARBA00007998"/>
    </source>
</evidence>
<dbReference type="EMBL" id="JBHSMJ010000004">
    <property type="protein sequence ID" value="MFC5446931.1"/>
    <property type="molecule type" value="Genomic_DNA"/>
</dbReference>
<feature type="transmembrane region" description="Helical" evidence="8">
    <location>
        <begin position="215"/>
        <end position="238"/>
    </location>
</feature>
<protein>
    <submittedName>
        <fullName evidence="9">Endospore germination permease</fullName>
    </submittedName>
</protein>
<evidence type="ECO:0000256" key="4">
    <source>
        <dbReference type="ARBA" id="ARBA00022544"/>
    </source>
</evidence>
<feature type="transmembrane region" description="Helical" evidence="8">
    <location>
        <begin position="145"/>
        <end position="164"/>
    </location>
</feature>
<dbReference type="Pfam" id="PF03845">
    <property type="entry name" value="Spore_permease"/>
    <property type="match status" value="1"/>
</dbReference>
<proteinExistence type="inferred from homology"/>
<feature type="transmembrane region" description="Helical" evidence="8">
    <location>
        <begin position="271"/>
        <end position="290"/>
    </location>
</feature>
<evidence type="ECO:0000256" key="7">
    <source>
        <dbReference type="ARBA" id="ARBA00023136"/>
    </source>
</evidence>
<feature type="transmembrane region" description="Helical" evidence="8">
    <location>
        <begin position="41"/>
        <end position="61"/>
    </location>
</feature>
<keyword evidence="4" id="KW-0309">Germination</keyword>
<keyword evidence="3" id="KW-0813">Transport</keyword>
<organism evidence="9 10">
    <name type="scientific">Paenibacillus aestuarii</name>
    <dbReference type="NCBI Taxonomy" id="516965"/>
    <lineage>
        <taxon>Bacteria</taxon>
        <taxon>Bacillati</taxon>
        <taxon>Bacillota</taxon>
        <taxon>Bacilli</taxon>
        <taxon>Bacillales</taxon>
        <taxon>Paenibacillaceae</taxon>
        <taxon>Paenibacillus</taxon>
    </lineage>
</organism>
<evidence type="ECO:0000313" key="9">
    <source>
        <dbReference type="EMBL" id="MFC5446931.1"/>
    </source>
</evidence>
<keyword evidence="7 8" id="KW-0472">Membrane</keyword>
<comment type="similarity">
    <text evidence="2">Belongs to the amino acid-polyamine-organocation (APC) superfamily. Spore germination protein (SGP) (TC 2.A.3.9) family.</text>
</comment>
<evidence type="ECO:0000256" key="3">
    <source>
        <dbReference type="ARBA" id="ARBA00022448"/>
    </source>
</evidence>
<reference evidence="10" key="1">
    <citation type="journal article" date="2019" name="Int. J. Syst. Evol. Microbiol.">
        <title>The Global Catalogue of Microorganisms (GCM) 10K type strain sequencing project: providing services to taxonomists for standard genome sequencing and annotation.</title>
        <authorList>
            <consortium name="The Broad Institute Genomics Platform"/>
            <consortium name="The Broad Institute Genome Sequencing Center for Infectious Disease"/>
            <person name="Wu L."/>
            <person name="Ma J."/>
        </authorList>
    </citation>
    <scope>NUCLEOTIDE SEQUENCE [LARGE SCALE GENOMIC DNA]</scope>
    <source>
        <strain evidence="10">KACC 11904</strain>
    </source>
</reference>
<dbReference type="PANTHER" id="PTHR34975:SF2">
    <property type="entry name" value="SPORE GERMINATION PROTEIN A2"/>
    <property type="match status" value="1"/>
</dbReference>
<feature type="transmembrane region" description="Helical" evidence="8">
    <location>
        <begin position="332"/>
        <end position="354"/>
    </location>
</feature>
<gene>
    <name evidence="9" type="ORF">ACFPOG_01530</name>
</gene>
<accession>A0ABW0K1D3</accession>
<comment type="subcellular location">
    <subcellularLocation>
        <location evidence="1">Membrane</location>
        <topology evidence="1">Multi-pass membrane protein</topology>
    </subcellularLocation>
</comment>
<dbReference type="RefSeq" id="WP_270880381.1">
    <property type="nucleotide sequence ID" value="NZ_JAQFVF010000033.1"/>
</dbReference>
<feature type="transmembrane region" description="Helical" evidence="8">
    <location>
        <begin position="120"/>
        <end position="138"/>
    </location>
</feature>
<evidence type="ECO:0000256" key="5">
    <source>
        <dbReference type="ARBA" id="ARBA00022692"/>
    </source>
</evidence>
<evidence type="ECO:0000256" key="8">
    <source>
        <dbReference type="SAM" id="Phobius"/>
    </source>
</evidence>
<dbReference type="Proteomes" id="UP001596044">
    <property type="component" value="Unassembled WGS sequence"/>
</dbReference>
<comment type="caution">
    <text evidence="9">The sequence shown here is derived from an EMBL/GenBank/DDBJ whole genome shotgun (WGS) entry which is preliminary data.</text>
</comment>
<sequence length="362" mass="40268">MQVTKKISALQLYFIFLLSIGITNHVLLIPVLLQASKRDSWIGTVAALVPILLLACLLYAVIRKTAPHSIIHWLNQRYGRLVTMPVVVIVAGISLLNAIITLKDVIIWTNVSYLPRTPQAIINLLFVIFCFFSVRAGLRAIAISSGILLPAVVLLGYFVMGANFQFKDYSLLTPLFTHGYGPTLHALLLTCGASSELVYLLFFQHHLSTPMRLSSLLIIAVCLVGLSLGPLMGAIAIFGPFEAANLRYPAFEQWRMVSLGKYISHLDFLSIYQWISGAFIRISILLYLFLDMIGAAKPRSRTVVLAMVCVLLIGLGFYPIEDAWLLEQIQTWYYPLLLAISVFLLVVLLGLSYLPKKPKEGT</sequence>
<dbReference type="InterPro" id="IPR004761">
    <property type="entry name" value="Spore_GerAB"/>
</dbReference>
<feature type="transmembrane region" description="Helical" evidence="8">
    <location>
        <begin position="302"/>
        <end position="320"/>
    </location>
</feature>
<evidence type="ECO:0000313" key="10">
    <source>
        <dbReference type="Proteomes" id="UP001596044"/>
    </source>
</evidence>
<keyword evidence="5 8" id="KW-0812">Transmembrane</keyword>
<dbReference type="NCBIfam" id="TIGR00912">
    <property type="entry name" value="2A0309"/>
    <property type="match status" value="1"/>
</dbReference>
<dbReference type="PANTHER" id="PTHR34975">
    <property type="entry name" value="SPORE GERMINATION PROTEIN A2"/>
    <property type="match status" value="1"/>
</dbReference>
<evidence type="ECO:0000256" key="6">
    <source>
        <dbReference type="ARBA" id="ARBA00022989"/>
    </source>
</evidence>
<name>A0ABW0K1D3_9BACL</name>
<evidence type="ECO:0000256" key="1">
    <source>
        <dbReference type="ARBA" id="ARBA00004141"/>
    </source>
</evidence>
<feature type="transmembrane region" description="Helical" evidence="8">
    <location>
        <begin position="81"/>
        <end position="100"/>
    </location>
</feature>
<feature type="transmembrane region" description="Helical" evidence="8">
    <location>
        <begin position="184"/>
        <end position="203"/>
    </location>
</feature>
<keyword evidence="10" id="KW-1185">Reference proteome</keyword>
<keyword evidence="6 8" id="KW-1133">Transmembrane helix</keyword>
<feature type="transmembrane region" description="Helical" evidence="8">
    <location>
        <begin position="12"/>
        <end position="35"/>
    </location>
</feature>